<reference evidence="1 2" key="1">
    <citation type="submission" date="2023-03" db="EMBL/GenBank/DDBJ databases">
        <title>WGS of Gossypium arboreum.</title>
        <authorList>
            <person name="Yu D."/>
        </authorList>
    </citation>
    <scope>NUCLEOTIDE SEQUENCE [LARGE SCALE GENOMIC DNA]</scope>
    <source>
        <tissue evidence="1">Leaf</tissue>
    </source>
</reference>
<organism evidence="1 2">
    <name type="scientific">Gossypium arboreum</name>
    <name type="common">Tree cotton</name>
    <name type="synonym">Gossypium nanking</name>
    <dbReference type="NCBI Taxonomy" id="29729"/>
    <lineage>
        <taxon>Eukaryota</taxon>
        <taxon>Viridiplantae</taxon>
        <taxon>Streptophyta</taxon>
        <taxon>Embryophyta</taxon>
        <taxon>Tracheophyta</taxon>
        <taxon>Spermatophyta</taxon>
        <taxon>Magnoliopsida</taxon>
        <taxon>eudicotyledons</taxon>
        <taxon>Gunneridae</taxon>
        <taxon>Pentapetalae</taxon>
        <taxon>rosids</taxon>
        <taxon>malvids</taxon>
        <taxon>Malvales</taxon>
        <taxon>Malvaceae</taxon>
        <taxon>Malvoideae</taxon>
        <taxon>Gossypium</taxon>
    </lineage>
</organism>
<proteinExistence type="predicted"/>
<dbReference type="Proteomes" id="UP001358586">
    <property type="component" value="Chromosome 12"/>
</dbReference>
<dbReference type="EMBL" id="JARKNE010000012">
    <property type="protein sequence ID" value="KAK5776418.1"/>
    <property type="molecule type" value="Genomic_DNA"/>
</dbReference>
<accession>A0ABR0MRK1</accession>
<protein>
    <submittedName>
        <fullName evidence="1">Uncharacterized protein</fullName>
    </submittedName>
</protein>
<sequence length="63" mass="7039">MDIIYATRVFIFQLIGGILLPDINQNKVSIIWPTVPGIGQSFTVPIYHMMIETHSGDAVTYDS</sequence>
<name>A0ABR0MRK1_GOSAR</name>
<evidence type="ECO:0000313" key="2">
    <source>
        <dbReference type="Proteomes" id="UP001358586"/>
    </source>
</evidence>
<evidence type="ECO:0000313" key="1">
    <source>
        <dbReference type="EMBL" id="KAK5776418.1"/>
    </source>
</evidence>
<keyword evidence="2" id="KW-1185">Reference proteome</keyword>
<gene>
    <name evidence="1" type="ORF">PVK06_044377</name>
</gene>
<comment type="caution">
    <text evidence="1">The sequence shown here is derived from an EMBL/GenBank/DDBJ whole genome shotgun (WGS) entry which is preliminary data.</text>
</comment>